<organism evidence="2 3">
    <name type="scientific">Oryza meyeriana var. granulata</name>
    <dbReference type="NCBI Taxonomy" id="110450"/>
    <lineage>
        <taxon>Eukaryota</taxon>
        <taxon>Viridiplantae</taxon>
        <taxon>Streptophyta</taxon>
        <taxon>Embryophyta</taxon>
        <taxon>Tracheophyta</taxon>
        <taxon>Spermatophyta</taxon>
        <taxon>Magnoliopsida</taxon>
        <taxon>Liliopsida</taxon>
        <taxon>Poales</taxon>
        <taxon>Poaceae</taxon>
        <taxon>BOP clade</taxon>
        <taxon>Oryzoideae</taxon>
        <taxon>Oryzeae</taxon>
        <taxon>Oryzinae</taxon>
        <taxon>Oryza</taxon>
        <taxon>Oryza meyeriana</taxon>
    </lineage>
</organism>
<name>A0A6G1DDU4_9ORYZ</name>
<gene>
    <name evidence="2" type="ORF">E2562_000203</name>
</gene>
<dbReference type="Proteomes" id="UP000479710">
    <property type="component" value="Unassembled WGS sequence"/>
</dbReference>
<proteinExistence type="predicted"/>
<reference evidence="2 3" key="1">
    <citation type="submission" date="2019-11" db="EMBL/GenBank/DDBJ databases">
        <title>Whole genome sequence of Oryza granulata.</title>
        <authorList>
            <person name="Li W."/>
        </authorList>
    </citation>
    <scope>NUCLEOTIDE SEQUENCE [LARGE SCALE GENOMIC DNA]</scope>
    <source>
        <strain evidence="3">cv. Menghai</strain>
        <tissue evidence="2">Leaf</tissue>
    </source>
</reference>
<evidence type="ECO:0000313" key="3">
    <source>
        <dbReference type="Proteomes" id="UP000479710"/>
    </source>
</evidence>
<evidence type="ECO:0000256" key="1">
    <source>
        <dbReference type="SAM" id="MobiDB-lite"/>
    </source>
</evidence>
<keyword evidence="3" id="KW-1185">Reference proteome</keyword>
<feature type="region of interest" description="Disordered" evidence="1">
    <location>
        <begin position="1"/>
        <end position="34"/>
    </location>
</feature>
<comment type="caution">
    <text evidence="2">The sequence shown here is derived from an EMBL/GenBank/DDBJ whole genome shotgun (WGS) entry which is preliminary data.</text>
</comment>
<sequence length="128" mass="13936">MLAKGGPNKLQGHPIAADGPAQLDGNTHMVNGGDAIAWPDGHNQIQMSNKVSMGICNQEERNDYLGELIWEKVSKVDLSSAKFDINTSDEQTQMENKLSAPTESEEPKSATQVVVNVLAENTKKNQFL</sequence>
<protein>
    <submittedName>
        <fullName evidence="2">Uncharacterized protein</fullName>
    </submittedName>
</protein>
<feature type="region of interest" description="Disordered" evidence="1">
    <location>
        <begin position="87"/>
        <end position="111"/>
    </location>
</feature>
<feature type="compositionally biased region" description="Polar residues" evidence="1">
    <location>
        <begin position="87"/>
        <end position="102"/>
    </location>
</feature>
<evidence type="ECO:0000313" key="2">
    <source>
        <dbReference type="EMBL" id="KAF0909893.1"/>
    </source>
</evidence>
<dbReference type="EMBL" id="SPHZ02000006">
    <property type="protein sequence ID" value="KAF0909893.1"/>
    <property type="molecule type" value="Genomic_DNA"/>
</dbReference>
<accession>A0A6G1DDU4</accession>
<dbReference type="AlphaFoldDB" id="A0A6G1DDU4"/>